<organism evidence="2 3">
    <name type="scientific">Salininema proteolyticum</name>
    <dbReference type="NCBI Taxonomy" id="1607685"/>
    <lineage>
        <taxon>Bacteria</taxon>
        <taxon>Bacillati</taxon>
        <taxon>Actinomycetota</taxon>
        <taxon>Actinomycetes</taxon>
        <taxon>Glycomycetales</taxon>
        <taxon>Glycomycetaceae</taxon>
        <taxon>Salininema</taxon>
    </lineage>
</organism>
<evidence type="ECO:0000313" key="2">
    <source>
        <dbReference type="EMBL" id="MFC4337850.1"/>
    </source>
</evidence>
<feature type="region of interest" description="Disordered" evidence="1">
    <location>
        <begin position="38"/>
        <end position="78"/>
    </location>
</feature>
<name>A0ABV8U621_9ACTN</name>
<dbReference type="Proteomes" id="UP001595823">
    <property type="component" value="Unassembled WGS sequence"/>
</dbReference>
<dbReference type="RefSeq" id="WP_380625250.1">
    <property type="nucleotide sequence ID" value="NZ_JBHSDK010000061.1"/>
</dbReference>
<reference evidence="3" key="1">
    <citation type="journal article" date="2019" name="Int. J. Syst. Evol. Microbiol.">
        <title>The Global Catalogue of Microorganisms (GCM) 10K type strain sequencing project: providing services to taxonomists for standard genome sequencing and annotation.</title>
        <authorList>
            <consortium name="The Broad Institute Genomics Platform"/>
            <consortium name="The Broad Institute Genome Sequencing Center for Infectious Disease"/>
            <person name="Wu L."/>
            <person name="Ma J."/>
        </authorList>
    </citation>
    <scope>NUCLEOTIDE SEQUENCE [LARGE SCALE GENOMIC DNA]</scope>
    <source>
        <strain evidence="3">IBRC-M 10908</strain>
    </source>
</reference>
<keyword evidence="3" id="KW-1185">Reference proteome</keyword>
<accession>A0ABV8U621</accession>
<dbReference type="EMBL" id="JBHSDK010000061">
    <property type="protein sequence ID" value="MFC4337850.1"/>
    <property type="molecule type" value="Genomic_DNA"/>
</dbReference>
<evidence type="ECO:0000256" key="1">
    <source>
        <dbReference type="SAM" id="MobiDB-lite"/>
    </source>
</evidence>
<proteinExistence type="predicted"/>
<sequence length="99" mass="10439">MYQPTYVGSQTGRGLDIPAPFVIPGGSRSRNIAGLVISGNSDLSEPPMTAFSSGLPEGDSLDPPLDRADRRPSAIPENAETVVEIPRKLNAHNRVALAS</sequence>
<comment type="caution">
    <text evidence="2">The sequence shown here is derived from an EMBL/GenBank/DDBJ whole genome shotgun (WGS) entry which is preliminary data.</text>
</comment>
<gene>
    <name evidence="2" type="ORF">ACFPET_21885</name>
</gene>
<protein>
    <submittedName>
        <fullName evidence="2">Uncharacterized protein</fullName>
    </submittedName>
</protein>
<evidence type="ECO:0000313" key="3">
    <source>
        <dbReference type="Proteomes" id="UP001595823"/>
    </source>
</evidence>